<dbReference type="EMBL" id="JAIWYP010000015">
    <property type="protein sequence ID" value="KAH3699401.1"/>
    <property type="molecule type" value="Genomic_DNA"/>
</dbReference>
<dbReference type="Proteomes" id="UP000828390">
    <property type="component" value="Unassembled WGS sequence"/>
</dbReference>
<proteinExistence type="predicted"/>
<gene>
    <name evidence="1" type="ORF">DPMN_074356</name>
</gene>
<accession>A0A9D3YJ28</accession>
<evidence type="ECO:0000313" key="1">
    <source>
        <dbReference type="EMBL" id="KAH3699401.1"/>
    </source>
</evidence>
<organism evidence="1 2">
    <name type="scientific">Dreissena polymorpha</name>
    <name type="common">Zebra mussel</name>
    <name type="synonym">Mytilus polymorpha</name>
    <dbReference type="NCBI Taxonomy" id="45954"/>
    <lineage>
        <taxon>Eukaryota</taxon>
        <taxon>Metazoa</taxon>
        <taxon>Spiralia</taxon>
        <taxon>Lophotrochozoa</taxon>
        <taxon>Mollusca</taxon>
        <taxon>Bivalvia</taxon>
        <taxon>Autobranchia</taxon>
        <taxon>Heteroconchia</taxon>
        <taxon>Euheterodonta</taxon>
        <taxon>Imparidentia</taxon>
        <taxon>Neoheterodontei</taxon>
        <taxon>Myida</taxon>
        <taxon>Dreissenoidea</taxon>
        <taxon>Dreissenidae</taxon>
        <taxon>Dreissena</taxon>
    </lineage>
</organism>
<reference evidence="1" key="1">
    <citation type="journal article" date="2019" name="bioRxiv">
        <title>The Genome of the Zebra Mussel, Dreissena polymorpha: A Resource for Invasive Species Research.</title>
        <authorList>
            <person name="McCartney M.A."/>
            <person name="Auch B."/>
            <person name="Kono T."/>
            <person name="Mallez S."/>
            <person name="Zhang Y."/>
            <person name="Obille A."/>
            <person name="Becker A."/>
            <person name="Abrahante J.E."/>
            <person name="Garbe J."/>
            <person name="Badalamenti J.P."/>
            <person name="Herman A."/>
            <person name="Mangelson H."/>
            <person name="Liachko I."/>
            <person name="Sullivan S."/>
            <person name="Sone E.D."/>
            <person name="Koren S."/>
            <person name="Silverstein K.A.T."/>
            <person name="Beckman K.B."/>
            <person name="Gohl D.M."/>
        </authorList>
    </citation>
    <scope>NUCLEOTIDE SEQUENCE</scope>
    <source>
        <strain evidence="1">Duluth1</strain>
        <tissue evidence="1">Whole animal</tissue>
    </source>
</reference>
<comment type="caution">
    <text evidence="1">The sequence shown here is derived from an EMBL/GenBank/DDBJ whole genome shotgun (WGS) entry which is preliminary data.</text>
</comment>
<evidence type="ECO:0000313" key="2">
    <source>
        <dbReference type="Proteomes" id="UP000828390"/>
    </source>
</evidence>
<keyword evidence="2" id="KW-1185">Reference proteome</keyword>
<dbReference type="AlphaFoldDB" id="A0A9D3YJ28"/>
<name>A0A9D3YJ28_DREPO</name>
<protein>
    <submittedName>
        <fullName evidence="1">Uncharacterized protein</fullName>
    </submittedName>
</protein>
<sequence>MAESAWRVNSPSVTCGRVSRAHQLTFSNLWQRQLTFSSLWQSQQGDVNSP</sequence>
<reference evidence="1" key="2">
    <citation type="submission" date="2020-11" db="EMBL/GenBank/DDBJ databases">
        <authorList>
            <person name="McCartney M.A."/>
            <person name="Auch B."/>
            <person name="Kono T."/>
            <person name="Mallez S."/>
            <person name="Becker A."/>
            <person name="Gohl D.M."/>
            <person name="Silverstein K.A.T."/>
            <person name="Koren S."/>
            <person name="Bechman K.B."/>
            <person name="Herman A."/>
            <person name="Abrahante J.E."/>
            <person name="Garbe J."/>
        </authorList>
    </citation>
    <scope>NUCLEOTIDE SEQUENCE</scope>
    <source>
        <strain evidence="1">Duluth1</strain>
        <tissue evidence="1">Whole animal</tissue>
    </source>
</reference>